<reference evidence="2 3" key="1">
    <citation type="submission" date="2016-03" db="EMBL/GenBank/DDBJ databases">
        <authorList>
            <person name="Ploux O."/>
        </authorList>
    </citation>
    <scope>NUCLEOTIDE SEQUENCE [LARGE SCALE GENOMIC DNA]</scope>
    <source>
        <strain evidence="2 3">UAMH 11012</strain>
    </source>
</reference>
<evidence type="ECO:0000259" key="1">
    <source>
        <dbReference type="Pfam" id="PF00135"/>
    </source>
</evidence>
<dbReference type="InterPro" id="IPR002018">
    <property type="entry name" value="CarbesteraseB"/>
</dbReference>
<dbReference type="Pfam" id="PF00135">
    <property type="entry name" value="COesterase"/>
    <property type="match status" value="1"/>
</dbReference>
<dbReference type="PANTHER" id="PTHR11559">
    <property type="entry name" value="CARBOXYLESTERASE"/>
    <property type="match status" value="1"/>
</dbReference>
<keyword evidence="3" id="KW-1185">Reference proteome</keyword>
<sequence length="530" mass="58326">MESSISSAPTVILARQTSPEVNQRVIGKRTHTSGELDDFRAIPFGSIPARWKHSHVRTNLPSDTFYAIKDGPKCPQLSEPNNSEGGFNASIPFPSDVTESKFDCLNLFVVRPSREALIQRGHNPETPLLVFTWVHGGAYGFGACADPISIKSCLGGSESGLNLGKPFIAVYLNYRAGIFGFAATSAMIEAQNSDEIKGVNFGLRDQKVGFRWIANNILAFSGDPQRITIAGQSAGGSSTHVHALEAKTNPSTPLFQKAIVQSGAVGCSGSVSLADAEASWDRLCKVLGVSADDKKSLTLDFTVDLDPVLVNLGETSSVKPLSGSSPQIEVQLGEVDNEGSLYQRQAESIASFERVKEPFYSSNIDPQIVQFGFPISKAYEYFSSQNHNEKPRPRKTIARRYKVNFGNPFSDGPSNNLYGVSHHCVDMIYMFNVFPNQLIQADLRLKPSEATNELLRQSVQKDWNDFITSDGGQDVDQGVVVRYDEDRVTRLVKASEDNFFKQQEVRYAFLSKHMPEMRKLVNAFTGMPVF</sequence>
<gene>
    <name evidence="2" type="ORF">PAC_13837</name>
</gene>
<dbReference type="AlphaFoldDB" id="A0A1L7XFX5"/>
<dbReference type="SUPFAM" id="SSF53474">
    <property type="entry name" value="alpha/beta-Hydrolases"/>
    <property type="match status" value="1"/>
</dbReference>
<dbReference type="InterPro" id="IPR050309">
    <property type="entry name" value="Type-B_Carboxylest/Lipase"/>
</dbReference>
<proteinExistence type="predicted"/>
<protein>
    <recommendedName>
        <fullName evidence="1">Carboxylesterase type B domain-containing protein</fullName>
    </recommendedName>
</protein>
<evidence type="ECO:0000313" key="2">
    <source>
        <dbReference type="EMBL" id="CZR63940.1"/>
    </source>
</evidence>
<dbReference type="Proteomes" id="UP000184330">
    <property type="component" value="Unassembled WGS sequence"/>
</dbReference>
<dbReference type="EMBL" id="FJOG01000025">
    <property type="protein sequence ID" value="CZR63940.1"/>
    <property type="molecule type" value="Genomic_DNA"/>
</dbReference>
<feature type="domain" description="Carboxylesterase type B" evidence="1">
    <location>
        <begin position="24"/>
        <end position="296"/>
    </location>
</feature>
<dbReference type="InterPro" id="IPR029058">
    <property type="entry name" value="AB_hydrolase_fold"/>
</dbReference>
<dbReference type="Gene3D" id="3.40.50.1820">
    <property type="entry name" value="alpha/beta hydrolase"/>
    <property type="match status" value="1"/>
</dbReference>
<organism evidence="2 3">
    <name type="scientific">Phialocephala subalpina</name>
    <dbReference type="NCBI Taxonomy" id="576137"/>
    <lineage>
        <taxon>Eukaryota</taxon>
        <taxon>Fungi</taxon>
        <taxon>Dikarya</taxon>
        <taxon>Ascomycota</taxon>
        <taxon>Pezizomycotina</taxon>
        <taxon>Leotiomycetes</taxon>
        <taxon>Helotiales</taxon>
        <taxon>Mollisiaceae</taxon>
        <taxon>Phialocephala</taxon>
        <taxon>Phialocephala fortinii species complex</taxon>
    </lineage>
</organism>
<evidence type="ECO:0000313" key="3">
    <source>
        <dbReference type="Proteomes" id="UP000184330"/>
    </source>
</evidence>
<accession>A0A1L7XFX5</accession>
<dbReference type="STRING" id="576137.A0A1L7XFX5"/>
<dbReference type="OrthoDB" id="3200163at2759"/>
<name>A0A1L7XFX5_9HELO</name>